<accession>A0A3B0B232</accession>
<dbReference type="EMBL" id="RBAH01000035">
    <property type="protein sequence ID" value="RKN66058.1"/>
    <property type="molecule type" value="Genomic_DNA"/>
</dbReference>
<keyword evidence="2" id="KW-1185">Reference proteome</keyword>
<sequence length="647" mass="70246">MKNRIYSGEKANINQREELERSGQIPAEPKTLSRRKLLASMGMAGVAMAVTGSLGAASERDLPGKAIGSVPPFLDELNETVIRSVNSISALIQQSDRFDGQIFEVVSFHADQKIGGDLFMWSATIDKSLHDGGYIIDPNIPFPGITVFNTYYTALNTGGGVFVRLNNESHVDAENYGAIPLTSMVWNCAAIQQALHKAAAFTTPKQVHVGVGVYQTTNPIIISTYPNYGNTIRVPQLIGAGRLNTEIWKVANSTIPSGIYRAGDNIDAVIFASGRLDNASENLMGEVVKGFQLMRISVAKWQGYGYFSYKSIYGERTDLNCIQCNIGYWQDDCWMSQVNNIKATNSITTAIAIRGGTSVTGRNLYADTCQGVGFDLTNLTYSDLGIHADLCGGGSVNGTYAIKCDRTIGTRLLASTEFHKGTEFYFKSCEGLIITGRSYGTAAIATGVIPKIEASASSVLFEGYSWRNSLNQLSQAEADKYKLLTKDAVGTNIAFRACMMSPAYKDFPVYVADFRFMGDLQYSTYSEINRVISSQVKLQNGSFKKLAYVGDTARIKIVSAICTDTAHDRMYIFPDIGIAKASISANSASPTKLSTSLYINGVVDSADGGVTESQRYALYGYVDANGWLLVTVQTAGNNLEFGFVVNK</sequence>
<dbReference type="SUPFAM" id="SSF51126">
    <property type="entry name" value="Pectin lyase-like"/>
    <property type="match status" value="1"/>
</dbReference>
<dbReference type="Proteomes" id="UP000282311">
    <property type="component" value="Unassembled WGS sequence"/>
</dbReference>
<dbReference type="InterPro" id="IPR011050">
    <property type="entry name" value="Pectin_lyase_fold/virulence"/>
</dbReference>
<reference evidence="1 2" key="1">
    <citation type="journal article" date="2007" name="Int. J. Syst. Evol. Microbiol.">
        <title>Paenibacillus ginsengarvi sp. nov., isolated from soil from ginseng cultivation.</title>
        <authorList>
            <person name="Yoon M.H."/>
            <person name="Ten L.N."/>
            <person name="Im W.T."/>
        </authorList>
    </citation>
    <scope>NUCLEOTIDE SEQUENCE [LARGE SCALE GENOMIC DNA]</scope>
    <source>
        <strain evidence="1 2">KCTC 13059</strain>
    </source>
</reference>
<dbReference type="OrthoDB" id="2485972at2"/>
<comment type="caution">
    <text evidence="1">The sequence shown here is derived from an EMBL/GenBank/DDBJ whole genome shotgun (WGS) entry which is preliminary data.</text>
</comment>
<evidence type="ECO:0000313" key="1">
    <source>
        <dbReference type="EMBL" id="RKN66058.1"/>
    </source>
</evidence>
<dbReference type="AlphaFoldDB" id="A0A3B0B232"/>
<protein>
    <submittedName>
        <fullName evidence="1">Uncharacterized protein</fullName>
    </submittedName>
</protein>
<evidence type="ECO:0000313" key="2">
    <source>
        <dbReference type="Proteomes" id="UP000282311"/>
    </source>
</evidence>
<dbReference type="RefSeq" id="WP_120751312.1">
    <property type="nucleotide sequence ID" value="NZ_RBAH01000035.1"/>
</dbReference>
<proteinExistence type="predicted"/>
<gene>
    <name evidence="1" type="ORF">D7M11_31785</name>
</gene>
<organism evidence="1 2">
    <name type="scientific">Paenibacillus ginsengarvi</name>
    <dbReference type="NCBI Taxonomy" id="400777"/>
    <lineage>
        <taxon>Bacteria</taxon>
        <taxon>Bacillati</taxon>
        <taxon>Bacillota</taxon>
        <taxon>Bacilli</taxon>
        <taxon>Bacillales</taxon>
        <taxon>Paenibacillaceae</taxon>
        <taxon>Paenibacillus</taxon>
    </lineage>
</organism>
<name>A0A3B0B232_9BACL</name>